<sequence length="131" mass="15296">MPMLHFCLQWLFMSHAYFVRLSNILCTTLICEVIYSFCGLLSSQFVRSFAYFFMYCCLYTTKLPCVQNLVVIYLMLFTRKDNITFSFLPCRHAGFGTLVMYRPRGTEVGESSVREAANALRCQNEAMRHHI</sequence>
<protein>
    <submittedName>
        <fullName evidence="2">Uncharacterized protein</fullName>
    </submittedName>
</protein>
<proteinExistence type="predicted"/>
<name>A0A6M2E3C6_9ACAR</name>
<dbReference type="AlphaFoldDB" id="A0A6M2E3C6"/>
<accession>A0A6M2E3C6</accession>
<keyword evidence="1" id="KW-0472">Membrane</keyword>
<keyword evidence="1" id="KW-0812">Transmembrane</keyword>
<feature type="transmembrane region" description="Helical" evidence="1">
    <location>
        <begin position="21"/>
        <end position="46"/>
    </location>
</feature>
<evidence type="ECO:0000256" key="1">
    <source>
        <dbReference type="SAM" id="Phobius"/>
    </source>
</evidence>
<reference evidence="2" key="1">
    <citation type="submission" date="2019-12" db="EMBL/GenBank/DDBJ databases">
        <title>The sialotranscriptome of the gopher-tortoise tick, Amblyomma tuberculatum.</title>
        <authorList>
            <person name="Karim S."/>
            <person name="Andersen J."/>
            <person name="Kumar D."/>
            <person name="Adamson S."/>
            <person name="Ennen J."/>
            <person name="Qualis C.P."/>
            <person name="Ribeiro J.M.C."/>
        </authorList>
    </citation>
    <scope>NUCLEOTIDE SEQUENCE</scope>
    <source>
        <strain evidence="2">Removed</strain>
        <tissue evidence="2">Salivary glands</tissue>
    </source>
</reference>
<keyword evidence="1" id="KW-1133">Transmembrane helix</keyword>
<evidence type="ECO:0000313" key="2">
    <source>
        <dbReference type="EMBL" id="NOV52793.1"/>
    </source>
</evidence>
<feature type="transmembrane region" description="Helical" evidence="1">
    <location>
        <begin position="52"/>
        <end position="76"/>
    </location>
</feature>
<organism evidence="2">
    <name type="scientific">Amblyomma tuberculatum</name>
    <dbReference type="NCBI Taxonomy" id="48802"/>
    <lineage>
        <taxon>Eukaryota</taxon>
        <taxon>Metazoa</taxon>
        <taxon>Ecdysozoa</taxon>
        <taxon>Arthropoda</taxon>
        <taxon>Chelicerata</taxon>
        <taxon>Arachnida</taxon>
        <taxon>Acari</taxon>
        <taxon>Parasitiformes</taxon>
        <taxon>Ixodida</taxon>
        <taxon>Ixodoidea</taxon>
        <taxon>Ixodidae</taxon>
        <taxon>Amblyomminae</taxon>
        <taxon>Amblyomma</taxon>
    </lineage>
</organism>
<dbReference type="EMBL" id="GIDH01000850">
    <property type="protein sequence ID" value="NOV52793.1"/>
    <property type="molecule type" value="Transcribed_RNA"/>
</dbReference>